<sequence length="692" mass="75083">MQIGKDTPVRLMIIDDSGEAAEGVVSTFRNDGIAVRPLRPLDPEELVQQLASQPVDLILVAKTAQTIPVSTVLAQVAAGGKDIPVVVMIDASSTPSVVDDLINGASAVAVRSRPDHLISVLRAEWEDLEARRGLRRLEAQLRETERRCDALIASSRDPIAYVHEGMHIRANDAYLEMFGFASFEDIEGLSLLDLIAPKDVEDFKRLLKRIGKGEPPPPRYECEARSLDGEAFPAVMEFATATYEGEACVQVVFRRRELDTELAREVEDLRQRDVVTGLLNRPTFLHALEDAVAQVGQGEQQYGLLLVEPDHYARLLPDIGLDSADALIAAMATRFSSLIGEGMTAARFSEHGFAVLCQCSHADTAALAERLRAGFAAHVFEIGNRAVTATLSVGGVQIGEKIASVSQVLGRASENLQSVAGVGGNGVLIFDPAAVDRAEAEYAQRVLDLVREALAGSGFVLHYQPIIPLLGEPGDFYEGFLRLDNGSGERIKPVTFLAIAEEAGLLADIDRWVVTAAIAALAERERAGRPTRMMVKISQASFGDTRLVDTIARELAATGLPGERLWLETTEAKVFTHLRAAQELLQSAARLGCKVGLEQFGTGLDSFQLLAHFTPAFLKLDRSFTQDHARVAESQDKIREITAHALRDGITTIAEHVQDPATMSLLFGAGLDYVEGSFIANAMPEMNFDFNA</sequence>
<keyword evidence="2" id="KW-0175">Coiled coil</keyword>
<dbReference type="AlphaFoldDB" id="A0A4Q8L703"/>
<dbReference type="PROSITE" id="PS50112">
    <property type="entry name" value="PAS"/>
    <property type="match status" value="1"/>
</dbReference>
<dbReference type="Gene3D" id="3.20.20.450">
    <property type="entry name" value="EAL domain"/>
    <property type="match status" value="1"/>
</dbReference>
<dbReference type="SUPFAM" id="SSF55785">
    <property type="entry name" value="PYP-like sensor domain (PAS domain)"/>
    <property type="match status" value="1"/>
</dbReference>
<evidence type="ECO:0000313" key="7">
    <source>
        <dbReference type="EMBL" id="TAA23700.1"/>
    </source>
</evidence>
<dbReference type="PROSITE" id="PS50887">
    <property type="entry name" value="GGDEF"/>
    <property type="match status" value="1"/>
</dbReference>
<dbReference type="InterPro" id="IPR001789">
    <property type="entry name" value="Sig_transdc_resp-reg_receiver"/>
</dbReference>
<dbReference type="InterPro" id="IPR035965">
    <property type="entry name" value="PAS-like_dom_sf"/>
</dbReference>
<evidence type="ECO:0000256" key="2">
    <source>
        <dbReference type="SAM" id="Coils"/>
    </source>
</evidence>
<comment type="caution">
    <text evidence="1">Lacks conserved residue(s) required for the propagation of feature annotation.</text>
</comment>
<evidence type="ECO:0000259" key="3">
    <source>
        <dbReference type="PROSITE" id="PS50110"/>
    </source>
</evidence>
<feature type="domain" description="PAS" evidence="4">
    <location>
        <begin position="164"/>
        <end position="214"/>
    </location>
</feature>
<dbReference type="Gene3D" id="3.30.70.270">
    <property type="match status" value="1"/>
</dbReference>
<dbReference type="InterPro" id="IPR029787">
    <property type="entry name" value="Nucleotide_cyclase"/>
</dbReference>
<dbReference type="SUPFAM" id="SSF52172">
    <property type="entry name" value="CheY-like"/>
    <property type="match status" value="1"/>
</dbReference>
<protein>
    <submittedName>
        <fullName evidence="7">EAL domain-containing protein</fullName>
    </submittedName>
</protein>
<dbReference type="Proteomes" id="UP000292627">
    <property type="component" value="Unassembled WGS sequence"/>
</dbReference>
<evidence type="ECO:0000256" key="1">
    <source>
        <dbReference type="PROSITE-ProRule" id="PRU00169"/>
    </source>
</evidence>
<dbReference type="InterPro" id="IPR035919">
    <property type="entry name" value="EAL_sf"/>
</dbReference>
<dbReference type="SUPFAM" id="SSF55073">
    <property type="entry name" value="Nucleotide cyclase"/>
    <property type="match status" value="1"/>
</dbReference>
<evidence type="ECO:0000259" key="4">
    <source>
        <dbReference type="PROSITE" id="PS50112"/>
    </source>
</evidence>
<dbReference type="Pfam" id="PF00563">
    <property type="entry name" value="EAL"/>
    <property type="match status" value="1"/>
</dbReference>
<dbReference type="CDD" id="cd01949">
    <property type="entry name" value="GGDEF"/>
    <property type="match status" value="1"/>
</dbReference>
<evidence type="ECO:0000313" key="8">
    <source>
        <dbReference type="Proteomes" id="UP000292627"/>
    </source>
</evidence>
<dbReference type="PROSITE" id="PS50883">
    <property type="entry name" value="EAL"/>
    <property type="match status" value="1"/>
</dbReference>
<dbReference type="PANTHER" id="PTHR33121:SF79">
    <property type="entry name" value="CYCLIC DI-GMP PHOSPHODIESTERASE PDED-RELATED"/>
    <property type="match status" value="1"/>
</dbReference>
<comment type="caution">
    <text evidence="7">The sequence shown here is derived from an EMBL/GenBank/DDBJ whole genome shotgun (WGS) entry which is preliminary data.</text>
</comment>
<dbReference type="InterPro" id="IPR000160">
    <property type="entry name" value="GGDEF_dom"/>
</dbReference>
<dbReference type="Pfam" id="PF00989">
    <property type="entry name" value="PAS"/>
    <property type="match status" value="1"/>
</dbReference>
<dbReference type="OrthoDB" id="7052318at2"/>
<gene>
    <name evidence="7" type="ORF">EA660_13805</name>
</gene>
<proteinExistence type="predicted"/>
<feature type="domain" description="EAL" evidence="5">
    <location>
        <begin position="443"/>
        <end position="692"/>
    </location>
</feature>
<dbReference type="InterPro" id="IPR000014">
    <property type="entry name" value="PAS"/>
</dbReference>
<dbReference type="SMART" id="SM00267">
    <property type="entry name" value="GGDEF"/>
    <property type="match status" value="1"/>
</dbReference>
<dbReference type="PROSITE" id="PS50110">
    <property type="entry name" value="RESPONSE_REGULATORY"/>
    <property type="match status" value="1"/>
</dbReference>
<name>A0A4Q8L703_9GAMM</name>
<dbReference type="InterPro" id="IPR013767">
    <property type="entry name" value="PAS_fold"/>
</dbReference>
<evidence type="ECO:0000259" key="6">
    <source>
        <dbReference type="PROSITE" id="PS50887"/>
    </source>
</evidence>
<dbReference type="GO" id="GO:0000160">
    <property type="term" value="P:phosphorelay signal transduction system"/>
    <property type="evidence" value="ECO:0007669"/>
    <property type="project" value="InterPro"/>
</dbReference>
<dbReference type="EMBL" id="SHMC01000005">
    <property type="protein sequence ID" value="TAA23700.1"/>
    <property type="molecule type" value="Genomic_DNA"/>
</dbReference>
<dbReference type="NCBIfam" id="TIGR00229">
    <property type="entry name" value="sensory_box"/>
    <property type="match status" value="1"/>
</dbReference>
<feature type="coiled-coil region" evidence="2">
    <location>
        <begin position="127"/>
        <end position="154"/>
    </location>
</feature>
<dbReference type="SMART" id="SM00052">
    <property type="entry name" value="EAL"/>
    <property type="match status" value="1"/>
</dbReference>
<feature type="domain" description="GGDEF" evidence="6">
    <location>
        <begin position="300"/>
        <end position="432"/>
    </location>
</feature>
<dbReference type="InterPro" id="IPR050706">
    <property type="entry name" value="Cyclic-di-GMP_PDE-like"/>
</dbReference>
<feature type="domain" description="Response regulatory" evidence="3">
    <location>
        <begin position="10"/>
        <end position="125"/>
    </location>
</feature>
<dbReference type="GO" id="GO:0071111">
    <property type="term" value="F:cyclic-guanylate-specific phosphodiesterase activity"/>
    <property type="evidence" value="ECO:0007669"/>
    <property type="project" value="InterPro"/>
</dbReference>
<dbReference type="RefSeq" id="WP_130552027.1">
    <property type="nucleotide sequence ID" value="NZ_SHMC01000005.1"/>
</dbReference>
<dbReference type="PANTHER" id="PTHR33121">
    <property type="entry name" value="CYCLIC DI-GMP PHOSPHODIESTERASE PDEF"/>
    <property type="match status" value="1"/>
</dbReference>
<dbReference type="CDD" id="cd01948">
    <property type="entry name" value="EAL"/>
    <property type="match status" value="1"/>
</dbReference>
<dbReference type="Pfam" id="PF00990">
    <property type="entry name" value="GGDEF"/>
    <property type="match status" value="1"/>
</dbReference>
<dbReference type="NCBIfam" id="TIGR00254">
    <property type="entry name" value="GGDEF"/>
    <property type="match status" value="1"/>
</dbReference>
<dbReference type="InterPro" id="IPR011006">
    <property type="entry name" value="CheY-like_superfamily"/>
</dbReference>
<reference evidence="7 8" key="1">
    <citation type="submission" date="2019-02" db="EMBL/GenBank/DDBJ databases">
        <title>WGS of Pseudoxanthomonas species novum from clinical isolates.</title>
        <authorList>
            <person name="Bernier A.-M."/>
            <person name="Bernard K."/>
            <person name="Vachon A."/>
        </authorList>
    </citation>
    <scope>NUCLEOTIDE SEQUENCE [LARGE SCALE GENOMIC DNA]</scope>
    <source>
        <strain evidence="7 8">NML171200</strain>
    </source>
</reference>
<dbReference type="SUPFAM" id="SSF141868">
    <property type="entry name" value="EAL domain-like"/>
    <property type="match status" value="1"/>
</dbReference>
<dbReference type="InterPro" id="IPR043128">
    <property type="entry name" value="Rev_trsase/Diguanyl_cyclase"/>
</dbReference>
<evidence type="ECO:0000259" key="5">
    <source>
        <dbReference type="PROSITE" id="PS50883"/>
    </source>
</evidence>
<dbReference type="SMART" id="SM00091">
    <property type="entry name" value="PAS"/>
    <property type="match status" value="1"/>
</dbReference>
<accession>A0A4Q8L703</accession>
<dbReference type="CDD" id="cd00130">
    <property type="entry name" value="PAS"/>
    <property type="match status" value="1"/>
</dbReference>
<dbReference type="Gene3D" id="3.30.450.20">
    <property type="entry name" value="PAS domain"/>
    <property type="match status" value="1"/>
</dbReference>
<organism evidence="7 8">
    <name type="scientific">Pseudoxanthomonas winnipegensis</name>
    <dbReference type="NCBI Taxonomy" id="2480810"/>
    <lineage>
        <taxon>Bacteria</taxon>
        <taxon>Pseudomonadati</taxon>
        <taxon>Pseudomonadota</taxon>
        <taxon>Gammaproteobacteria</taxon>
        <taxon>Lysobacterales</taxon>
        <taxon>Lysobacteraceae</taxon>
        <taxon>Pseudoxanthomonas</taxon>
    </lineage>
</organism>
<dbReference type="InterPro" id="IPR001633">
    <property type="entry name" value="EAL_dom"/>
</dbReference>